<reference evidence="2" key="1">
    <citation type="submission" date="2019-03" db="EMBL/GenBank/DDBJ databases">
        <title>Improved annotation for the trematode Fasciola hepatica.</title>
        <authorList>
            <person name="Choi Y.-J."/>
            <person name="Martin J."/>
            <person name="Mitreva M."/>
        </authorList>
    </citation>
    <scope>NUCLEOTIDE SEQUENCE [LARGE SCALE GENOMIC DNA]</scope>
</reference>
<evidence type="ECO:0000256" key="1">
    <source>
        <dbReference type="SAM" id="Coils"/>
    </source>
</evidence>
<organism evidence="2 3">
    <name type="scientific">Fasciola hepatica</name>
    <name type="common">Liver fluke</name>
    <dbReference type="NCBI Taxonomy" id="6192"/>
    <lineage>
        <taxon>Eukaryota</taxon>
        <taxon>Metazoa</taxon>
        <taxon>Spiralia</taxon>
        <taxon>Lophotrochozoa</taxon>
        <taxon>Platyhelminthes</taxon>
        <taxon>Trematoda</taxon>
        <taxon>Digenea</taxon>
        <taxon>Plagiorchiida</taxon>
        <taxon>Echinostomata</taxon>
        <taxon>Echinostomatoidea</taxon>
        <taxon>Fasciolidae</taxon>
        <taxon>Fasciola</taxon>
    </lineage>
</organism>
<feature type="coiled-coil region" evidence="1">
    <location>
        <begin position="95"/>
        <end position="209"/>
    </location>
</feature>
<dbReference type="Proteomes" id="UP000230066">
    <property type="component" value="Unassembled WGS sequence"/>
</dbReference>
<comment type="caution">
    <text evidence="2">The sequence shown here is derived from an EMBL/GenBank/DDBJ whole genome shotgun (WGS) entry which is preliminary data.</text>
</comment>
<proteinExistence type="predicted"/>
<keyword evidence="1" id="KW-0175">Coiled coil</keyword>
<protein>
    <submittedName>
        <fullName evidence="2">Uncharacterized protein</fullName>
    </submittedName>
</protein>
<evidence type="ECO:0000313" key="3">
    <source>
        <dbReference type="Proteomes" id="UP000230066"/>
    </source>
</evidence>
<dbReference type="EMBL" id="JXXN02003164">
    <property type="protein sequence ID" value="THD21888.1"/>
    <property type="molecule type" value="Genomic_DNA"/>
</dbReference>
<evidence type="ECO:0000313" key="2">
    <source>
        <dbReference type="EMBL" id="THD21888.1"/>
    </source>
</evidence>
<keyword evidence="3" id="KW-1185">Reference proteome</keyword>
<sequence>MYAQTVLLDNSRLKKQEILRFVEKKKERKRNHSTTLGDYHAYNIEVLKHEREEMLRQSTEREKDLFLHPFVHSKTVYGGNKATLAQLHPRAQIYCTNIQKVRKQQELEIEKLTRTARQLRTEFSQNVNQLKEELQHAADDLDRTGQMELKQSTMRAQQESIRLVVEKMQQIQDENRLLRDEIWTTRQNIHALEKHLDRVTEDHKQLRRINVQVMDLDYLEKKRLEGLLTLYHPNIDDIDQCL</sequence>
<gene>
    <name evidence="2" type="ORF">D915_007111</name>
</gene>
<dbReference type="AlphaFoldDB" id="A0A4E0RKR4"/>
<name>A0A4E0RKR4_FASHE</name>
<accession>A0A4E0RKR4</accession>